<gene>
    <name evidence="2" type="ORF">A2886_02885</name>
</gene>
<protein>
    <submittedName>
        <fullName evidence="2">Uncharacterized protein</fullName>
    </submittedName>
</protein>
<proteinExistence type="predicted"/>
<name>A0A1F4US06_UNCKA</name>
<dbReference type="AlphaFoldDB" id="A0A1F4US06"/>
<keyword evidence="1" id="KW-0472">Membrane</keyword>
<reference evidence="2 3" key="1">
    <citation type="journal article" date="2016" name="Nat. Commun.">
        <title>Thousands of microbial genomes shed light on interconnected biogeochemical processes in an aquifer system.</title>
        <authorList>
            <person name="Anantharaman K."/>
            <person name="Brown C.T."/>
            <person name="Hug L.A."/>
            <person name="Sharon I."/>
            <person name="Castelle C.J."/>
            <person name="Probst A.J."/>
            <person name="Thomas B.C."/>
            <person name="Singh A."/>
            <person name="Wilkins M.J."/>
            <person name="Karaoz U."/>
            <person name="Brodie E.L."/>
            <person name="Williams K.H."/>
            <person name="Hubbard S.S."/>
            <person name="Banfield J.F."/>
        </authorList>
    </citation>
    <scope>NUCLEOTIDE SEQUENCE [LARGE SCALE GENOMIC DNA]</scope>
</reference>
<sequence>MVTTKTIFIVSALLLTLSFLLTYNLYAKQRQLICDMQEAFFAERLFTWNIIRRHTGEDPVHEAEEIENPLMSYPCN</sequence>
<feature type="transmembrane region" description="Helical" evidence="1">
    <location>
        <begin position="6"/>
        <end position="26"/>
    </location>
</feature>
<keyword evidence="1" id="KW-1133">Transmembrane helix</keyword>
<accession>A0A1F4US06</accession>
<evidence type="ECO:0000313" key="3">
    <source>
        <dbReference type="Proteomes" id="UP000176608"/>
    </source>
</evidence>
<organism evidence="2 3">
    <name type="scientific">candidate division WWE3 bacterium RIFCSPHIGHO2_01_FULL_42_13</name>
    <dbReference type="NCBI Taxonomy" id="1802617"/>
    <lineage>
        <taxon>Bacteria</taxon>
        <taxon>Katanobacteria</taxon>
    </lineage>
</organism>
<dbReference type="STRING" id="1802617.A2886_02885"/>
<dbReference type="Proteomes" id="UP000176608">
    <property type="component" value="Unassembled WGS sequence"/>
</dbReference>
<comment type="caution">
    <text evidence="2">The sequence shown here is derived from an EMBL/GenBank/DDBJ whole genome shotgun (WGS) entry which is preliminary data.</text>
</comment>
<keyword evidence="1" id="KW-0812">Transmembrane</keyword>
<evidence type="ECO:0000313" key="2">
    <source>
        <dbReference type="EMBL" id="OGC47696.1"/>
    </source>
</evidence>
<dbReference type="EMBL" id="MEVA01000006">
    <property type="protein sequence ID" value="OGC47696.1"/>
    <property type="molecule type" value="Genomic_DNA"/>
</dbReference>
<evidence type="ECO:0000256" key="1">
    <source>
        <dbReference type="SAM" id="Phobius"/>
    </source>
</evidence>